<evidence type="ECO:0000313" key="2">
    <source>
        <dbReference type="Proteomes" id="UP000032232"/>
    </source>
</evidence>
<protein>
    <submittedName>
        <fullName evidence="1">Uncharacterized protein</fullName>
    </submittedName>
</protein>
<comment type="caution">
    <text evidence="1">The sequence shown here is derived from an EMBL/GenBank/DDBJ whole genome shotgun (WGS) entry which is preliminary data.</text>
</comment>
<sequence>MTARDDIMDRFPVVSTWTWFHKPTRAYYRLQRDDEHGPPQEGRDRAFEELTTAMDTALSDEWVGYRMVEAALHHPPPEPEIQNAETRWTRTAVMVAQLKKAGVEGADEVRDVLPGWLTPMGMAVHGIVERIALQNGPCRVVIQRIKKKWGTLRISIRAEPGDLARDISTIARWAEACTVGRCAVSGQPGEVVGPGWMLTLSPEMERLRNIEP</sequence>
<organism evidence="1 2">
    <name type="scientific">Jannaschia aquimarina</name>
    <dbReference type="NCBI Taxonomy" id="935700"/>
    <lineage>
        <taxon>Bacteria</taxon>
        <taxon>Pseudomonadati</taxon>
        <taxon>Pseudomonadota</taxon>
        <taxon>Alphaproteobacteria</taxon>
        <taxon>Rhodobacterales</taxon>
        <taxon>Roseobacteraceae</taxon>
        <taxon>Jannaschia</taxon>
    </lineage>
</organism>
<dbReference type="PATRIC" id="fig|935700.4.peg.2758"/>
<dbReference type="EMBL" id="JYFE01000048">
    <property type="protein sequence ID" value="KIT15571.1"/>
    <property type="molecule type" value="Genomic_DNA"/>
</dbReference>
<proteinExistence type="predicted"/>
<name>A0A0D1EFA4_9RHOB</name>
<reference evidence="1 2" key="1">
    <citation type="submission" date="2015-02" db="EMBL/GenBank/DDBJ databases">
        <title>Genome Sequence of Jannaschia aquimarina DSM28248, a member of the Roseobacter clade.</title>
        <authorList>
            <person name="Voget S."/>
            <person name="Daniel R."/>
        </authorList>
    </citation>
    <scope>NUCLEOTIDE SEQUENCE [LARGE SCALE GENOMIC DNA]</scope>
    <source>
        <strain evidence="1 2">GSW-M26</strain>
    </source>
</reference>
<dbReference type="AlphaFoldDB" id="A0A0D1EFA4"/>
<gene>
    <name evidence="1" type="ORF">jaqu_26680</name>
</gene>
<accession>A0A0D1EFA4</accession>
<dbReference type="Proteomes" id="UP000032232">
    <property type="component" value="Unassembled WGS sequence"/>
</dbReference>
<evidence type="ECO:0000313" key="1">
    <source>
        <dbReference type="EMBL" id="KIT15571.1"/>
    </source>
</evidence>
<dbReference type="STRING" id="935700.jaqu_26680"/>
<keyword evidence="2" id="KW-1185">Reference proteome</keyword>